<comment type="catalytic activity">
    <reaction evidence="6 9">
        <text>L-proline + NADP(+) = (S)-1-pyrroline-5-carboxylate + NADPH + 2 H(+)</text>
        <dbReference type="Rhea" id="RHEA:14109"/>
        <dbReference type="ChEBI" id="CHEBI:15378"/>
        <dbReference type="ChEBI" id="CHEBI:17388"/>
        <dbReference type="ChEBI" id="CHEBI:57783"/>
        <dbReference type="ChEBI" id="CHEBI:58349"/>
        <dbReference type="ChEBI" id="CHEBI:60039"/>
        <dbReference type="EC" id="1.5.1.2"/>
    </reaction>
</comment>
<comment type="pathway">
    <text evidence="6 9">Amino-acid biosynthesis; L-proline biosynthesis; L-proline from L-glutamate 5-semialdehyde: step 1/1.</text>
</comment>
<keyword evidence="3 6" id="KW-0521">NADP</keyword>
<dbReference type="Pfam" id="PF03807">
    <property type="entry name" value="F420_oxidored"/>
    <property type="match status" value="1"/>
</dbReference>
<evidence type="ECO:0000313" key="12">
    <source>
        <dbReference type="EMBL" id="KGX93521.1"/>
    </source>
</evidence>
<evidence type="ECO:0000256" key="4">
    <source>
        <dbReference type="ARBA" id="ARBA00023002"/>
    </source>
</evidence>
<dbReference type="SUPFAM" id="SSF51735">
    <property type="entry name" value="NAD(P)-binding Rossmann-fold domains"/>
    <property type="match status" value="1"/>
</dbReference>
<organism evidence="12 13">
    <name type="scientific">Pontibacillus halophilus JSM 076056 = DSM 19796</name>
    <dbReference type="NCBI Taxonomy" id="1385510"/>
    <lineage>
        <taxon>Bacteria</taxon>
        <taxon>Bacillati</taxon>
        <taxon>Bacillota</taxon>
        <taxon>Bacilli</taxon>
        <taxon>Bacillales</taxon>
        <taxon>Bacillaceae</taxon>
        <taxon>Pontibacillus</taxon>
    </lineage>
</organism>
<evidence type="ECO:0000256" key="9">
    <source>
        <dbReference type="RuleBase" id="RU003903"/>
    </source>
</evidence>
<dbReference type="InterPro" id="IPR028939">
    <property type="entry name" value="P5C_Rdtase_cat_N"/>
</dbReference>
<dbReference type="Gene3D" id="3.40.50.720">
    <property type="entry name" value="NAD(P)-binding Rossmann-like Domain"/>
    <property type="match status" value="1"/>
</dbReference>
<dbReference type="EMBL" id="AVPE01000002">
    <property type="protein sequence ID" value="KGX93521.1"/>
    <property type="molecule type" value="Genomic_DNA"/>
</dbReference>
<accession>A0A0A5GJW1</accession>
<dbReference type="SUPFAM" id="SSF48179">
    <property type="entry name" value="6-phosphogluconate dehydrogenase C-terminal domain-like"/>
    <property type="match status" value="1"/>
</dbReference>
<dbReference type="GO" id="GO:0004735">
    <property type="term" value="F:pyrroline-5-carboxylate reductase activity"/>
    <property type="evidence" value="ECO:0007669"/>
    <property type="project" value="UniProtKB-UniRule"/>
</dbReference>
<dbReference type="AlphaFoldDB" id="A0A0A5GJW1"/>
<comment type="subcellular location">
    <subcellularLocation>
        <location evidence="6">Cytoplasm</location>
    </subcellularLocation>
</comment>
<evidence type="ECO:0000259" key="10">
    <source>
        <dbReference type="Pfam" id="PF03807"/>
    </source>
</evidence>
<keyword evidence="2 6" id="KW-0641">Proline biosynthesis</keyword>
<dbReference type="FunFam" id="1.10.3730.10:FF:000001">
    <property type="entry name" value="Pyrroline-5-carboxylate reductase"/>
    <property type="match status" value="1"/>
</dbReference>
<keyword evidence="6" id="KW-0963">Cytoplasm</keyword>
<dbReference type="RefSeq" id="WP_026802099.1">
    <property type="nucleotide sequence ID" value="NZ_AVPE01000002.1"/>
</dbReference>
<evidence type="ECO:0000256" key="1">
    <source>
        <dbReference type="ARBA" id="ARBA00005525"/>
    </source>
</evidence>
<name>A0A0A5GJW1_9BACI</name>
<dbReference type="STRING" id="1385510.GCA_000425205_01078"/>
<feature type="binding site" evidence="8">
    <location>
        <begin position="10"/>
        <end position="15"/>
    </location>
    <ligand>
        <name>NADP(+)</name>
        <dbReference type="ChEBI" id="CHEBI:58349"/>
    </ligand>
</feature>
<dbReference type="PROSITE" id="PS00521">
    <property type="entry name" value="P5CR"/>
    <property type="match status" value="1"/>
</dbReference>
<dbReference type="EC" id="1.5.1.2" evidence="6 7"/>
<protein>
    <recommendedName>
        <fullName evidence="6 7">Pyrroline-5-carboxylate reductase</fullName>
        <shortName evidence="6">P5C reductase</shortName>
        <shortName evidence="6">P5CR</shortName>
        <ecNumber evidence="6 7">1.5.1.2</ecNumber>
    </recommendedName>
    <alternativeName>
        <fullName evidence="6">PCA reductase</fullName>
    </alternativeName>
</protein>
<keyword evidence="4 6" id="KW-0560">Oxidoreductase</keyword>
<dbReference type="InterPro" id="IPR000304">
    <property type="entry name" value="Pyrroline-COOH_reductase"/>
</dbReference>
<evidence type="ECO:0000256" key="8">
    <source>
        <dbReference type="PIRSR" id="PIRSR000193-1"/>
    </source>
</evidence>
<evidence type="ECO:0000256" key="2">
    <source>
        <dbReference type="ARBA" id="ARBA00022650"/>
    </source>
</evidence>
<comment type="function">
    <text evidence="5 6">Catalyzes the reduction of 1-pyrroline-5-carboxylate (PCA) to L-proline.</text>
</comment>
<evidence type="ECO:0000256" key="7">
    <source>
        <dbReference type="NCBIfam" id="TIGR00112"/>
    </source>
</evidence>
<dbReference type="InterPro" id="IPR036291">
    <property type="entry name" value="NAD(P)-bd_dom_sf"/>
</dbReference>
<proteinExistence type="inferred from homology"/>
<feature type="binding site" evidence="8">
    <location>
        <begin position="73"/>
        <end position="76"/>
    </location>
    <ligand>
        <name>NADP(+)</name>
        <dbReference type="ChEBI" id="CHEBI:58349"/>
    </ligand>
</feature>
<evidence type="ECO:0000256" key="5">
    <source>
        <dbReference type="ARBA" id="ARBA00058118"/>
    </source>
</evidence>
<dbReference type="GO" id="GO:0005737">
    <property type="term" value="C:cytoplasm"/>
    <property type="evidence" value="ECO:0007669"/>
    <property type="project" value="UniProtKB-SubCell"/>
</dbReference>
<dbReference type="Proteomes" id="UP000030528">
    <property type="component" value="Unassembled WGS sequence"/>
</dbReference>
<gene>
    <name evidence="6" type="primary">proC</name>
    <name evidence="12" type="ORF">N781_10840</name>
</gene>
<dbReference type="HAMAP" id="MF_01925">
    <property type="entry name" value="P5C_reductase"/>
    <property type="match status" value="1"/>
</dbReference>
<feature type="domain" description="Pyrroline-5-carboxylate reductase catalytic N-terminal" evidence="10">
    <location>
        <begin position="6"/>
        <end position="102"/>
    </location>
</feature>
<dbReference type="Gene3D" id="1.10.3730.10">
    <property type="entry name" value="ProC C-terminal domain-like"/>
    <property type="match status" value="1"/>
</dbReference>
<dbReference type="PANTHER" id="PTHR11645:SF49">
    <property type="entry name" value="PYRROLINE-5-CARBOXYLATE REDUCTASE 1"/>
    <property type="match status" value="1"/>
</dbReference>
<dbReference type="OrthoDB" id="9805754at2"/>
<comment type="catalytic activity">
    <reaction evidence="6">
        <text>L-proline + NAD(+) = (S)-1-pyrroline-5-carboxylate + NADH + 2 H(+)</text>
        <dbReference type="Rhea" id="RHEA:14105"/>
        <dbReference type="ChEBI" id="CHEBI:15378"/>
        <dbReference type="ChEBI" id="CHEBI:17388"/>
        <dbReference type="ChEBI" id="CHEBI:57540"/>
        <dbReference type="ChEBI" id="CHEBI:57945"/>
        <dbReference type="ChEBI" id="CHEBI:60039"/>
        <dbReference type="EC" id="1.5.1.2"/>
    </reaction>
</comment>
<dbReference type="eggNOG" id="COG0345">
    <property type="taxonomic scope" value="Bacteria"/>
</dbReference>
<feature type="domain" description="Pyrroline-5-carboxylate reductase dimerisation" evidence="11">
    <location>
        <begin position="165"/>
        <end position="268"/>
    </location>
</feature>
<keyword evidence="6 9" id="KW-0028">Amino-acid biosynthesis</keyword>
<evidence type="ECO:0000313" key="13">
    <source>
        <dbReference type="Proteomes" id="UP000030528"/>
    </source>
</evidence>
<dbReference type="PIRSF" id="PIRSF000193">
    <property type="entry name" value="Pyrrol-5-carb_rd"/>
    <property type="match status" value="1"/>
</dbReference>
<comment type="caution">
    <text evidence="12">The sequence shown here is derived from an EMBL/GenBank/DDBJ whole genome shotgun (WGS) entry which is preliminary data.</text>
</comment>
<comment type="similarity">
    <text evidence="1 6 9">Belongs to the pyrroline-5-carboxylate reductase family.</text>
</comment>
<dbReference type="Pfam" id="PF14748">
    <property type="entry name" value="P5CR_dimer"/>
    <property type="match status" value="1"/>
</dbReference>
<dbReference type="NCBIfam" id="TIGR00112">
    <property type="entry name" value="proC"/>
    <property type="match status" value="1"/>
</dbReference>
<dbReference type="InterPro" id="IPR053790">
    <property type="entry name" value="P5CR-like_CS"/>
</dbReference>
<keyword evidence="13" id="KW-1185">Reference proteome</keyword>
<dbReference type="InterPro" id="IPR029036">
    <property type="entry name" value="P5CR_dimer"/>
</dbReference>
<dbReference type="GO" id="GO:0055129">
    <property type="term" value="P:L-proline biosynthetic process"/>
    <property type="evidence" value="ECO:0007669"/>
    <property type="project" value="UniProtKB-UniRule"/>
</dbReference>
<dbReference type="PANTHER" id="PTHR11645">
    <property type="entry name" value="PYRROLINE-5-CARBOXYLATE REDUCTASE"/>
    <property type="match status" value="1"/>
</dbReference>
<evidence type="ECO:0000256" key="6">
    <source>
        <dbReference type="HAMAP-Rule" id="MF_01925"/>
    </source>
</evidence>
<evidence type="ECO:0000256" key="3">
    <source>
        <dbReference type="ARBA" id="ARBA00022857"/>
    </source>
</evidence>
<dbReference type="InterPro" id="IPR008927">
    <property type="entry name" value="6-PGluconate_DH-like_C_sf"/>
</dbReference>
<dbReference type="UniPathway" id="UPA00098">
    <property type="reaction ID" value="UER00361"/>
</dbReference>
<reference evidence="12 13" key="1">
    <citation type="submission" date="2013-08" db="EMBL/GenBank/DDBJ databases">
        <authorList>
            <person name="Huang J."/>
            <person name="Wang G."/>
        </authorList>
    </citation>
    <scope>NUCLEOTIDE SEQUENCE [LARGE SCALE GENOMIC DNA]</scope>
    <source>
        <strain evidence="12 13">JSM 076056</strain>
    </source>
</reference>
<sequence>MLRNERILFLGAGYMAEAMIAGLLNKNLLPKEQIVVTNRSKVERLEYLNKTYGIRTTTSPSNELHTASLIILAMKPQDLTSGIDRIKGKLQSHHTIISVLAGIETSLIEHLLEDDVPIVRAMPNTSATVGRSATAICRGRHATLDTMNTSEALFQSVGMVTTLSEEHLNAVTGLSGSGPAFFYYMVECFQKAAEQLGLEEAHARPLIYETIAGAAEMLKTQAVDASTLKQNVTSKGGTTEAGLSYLQDRDYESTITTSIKRAAERAAEIGASFNKEHSFHNQ</sequence>
<evidence type="ECO:0000259" key="11">
    <source>
        <dbReference type="Pfam" id="PF14748"/>
    </source>
</evidence>